<evidence type="ECO:0000313" key="2">
    <source>
        <dbReference type="Proteomes" id="UP000003880"/>
    </source>
</evidence>
<organism evidence="1 2">
    <name type="scientific">Citrobacter youngae ATCC 29220</name>
    <dbReference type="NCBI Taxonomy" id="500640"/>
    <lineage>
        <taxon>Bacteria</taxon>
        <taxon>Pseudomonadati</taxon>
        <taxon>Pseudomonadota</taxon>
        <taxon>Gammaproteobacteria</taxon>
        <taxon>Enterobacterales</taxon>
        <taxon>Enterobacteriaceae</taxon>
        <taxon>Citrobacter</taxon>
        <taxon>Citrobacter freundii complex</taxon>
    </lineage>
</organism>
<dbReference type="EMBL" id="ABWL02000007">
    <property type="protein sequence ID" value="EFE08533.1"/>
    <property type="molecule type" value="Genomic_DNA"/>
</dbReference>
<gene>
    <name evidence="1" type="ORF">CIT292_07855</name>
</gene>
<name>D4BBR5_9ENTR</name>
<reference evidence="1 2" key="1">
    <citation type="submission" date="2010-02" db="EMBL/GenBank/DDBJ databases">
        <authorList>
            <person name="Weinstock G."/>
            <person name="Sodergren E."/>
            <person name="Clifton S."/>
            <person name="Fulton L."/>
            <person name="Fulton B."/>
            <person name="Courtney L."/>
            <person name="Fronick C."/>
            <person name="Harrison M."/>
            <person name="Strong C."/>
            <person name="Farmer C."/>
            <person name="Delahaunty K."/>
            <person name="Markovic C."/>
            <person name="Hall O."/>
            <person name="Minx P."/>
            <person name="Tomlinson C."/>
            <person name="Mitreva M."/>
            <person name="Nelson J."/>
            <person name="Hou S."/>
            <person name="Wollam A."/>
            <person name="Pepin K.H."/>
            <person name="Johnson M."/>
            <person name="Bhonagiri V."/>
            <person name="Zhang X."/>
            <person name="Suruliraj S."/>
            <person name="Warren W."/>
            <person name="Chinwalla A."/>
            <person name="Mardis E.R."/>
            <person name="Wilson R.K."/>
        </authorList>
    </citation>
    <scope>NUCLEOTIDE SEQUENCE [LARGE SCALE GENOMIC DNA]</scope>
    <source>
        <strain evidence="1 2">ATCC 29220</strain>
    </source>
</reference>
<dbReference type="Proteomes" id="UP000003880">
    <property type="component" value="Unassembled WGS sequence"/>
</dbReference>
<sequence length="61" mass="6690">MCNHTKRIPLNIRLVNAQNSRQCHICELPAKSFVQKKSVRTVISAAKKIKKAAPGHEPGAA</sequence>
<proteinExistence type="predicted"/>
<accession>D4BBR5</accession>
<protein>
    <submittedName>
        <fullName evidence="1">Uncharacterized protein</fullName>
    </submittedName>
</protein>
<dbReference type="AlphaFoldDB" id="D4BBR5"/>
<dbReference type="HOGENOM" id="CLU_2914121_0_0_6"/>
<comment type="caution">
    <text evidence="1">The sequence shown here is derived from an EMBL/GenBank/DDBJ whole genome shotgun (WGS) entry which is preliminary data.</text>
</comment>
<evidence type="ECO:0000313" key="1">
    <source>
        <dbReference type="EMBL" id="EFE08533.1"/>
    </source>
</evidence>